<evidence type="ECO:0000256" key="3">
    <source>
        <dbReference type="ARBA" id="ARBA00023125"/>
    </source>
</evidence>
<feature type="region of interest" description="Disordered" evidence="7">
    <location>
        <begin position="235"/>
        <end position="322"/>
    </location>
</feature>
<dbReference type="GO" id="GO:0005634">
    <property type="term" value="C:nucleus"/>
    <property type="evidence" value="ECO:0007669"/>
    <property type="project" value="UniProtKB-SubCell"/>
</dbReference>
<dbReference type="GO" id="GO:0051382">
    <property type="term" value="P:kinetochore assembly"/>
    <property type="evidence" value="ECO:0007669"/>
    <property type="project" value="InterPro"/>
</dbReference>
<dbReference type="FunFam" id="2.60.120.10:FF:000033">
    <property type="entry name" value="Centromere protein C 1"/>
    <property type="match status" value="1"/>
</dbReference>
<evidence type="ECO:0000313" key="11">
    <source>
        <dbReference type="Proteomes" id="UP000644660"/>
    </source>
</evidence>
<dbReference type="InterPro" id="IPR014710">
    <property type="entry name" value="RmlC-like_jellyroll"/>
</dbReference>
<evidence type="ECO:0000256" key="1">
    <source>
        <dbReference type="ARBA" id="ARBA00004123"/>
    </source>
</evidence>
<dbReference type="InterPro" id="IPR011051">
    <property type="entry name" value="RmlC_Cupin_sf"/>
</dbReference>
<evidence type="ECO:0000256" key="2">
    <source>
        <dbReference type="ARBA" id="ARBA00010291"/>
    </source>
</evidence>
<feature type="compositionally biased region" description="Basic and acidic residues" evidence="7">
    <location>
        <begin position="609"/>
        <end position="618"/>
    </location>
</feature>
<organism evidence="10 11">
    <name type="scientific">Maudiozyma barnettii</name>
    <dbReference type="NCBI Taxonomy" id="61262"/>
    <lineage>
        <taxon>Eukaryota</taxon>
        <taxon>Fungi</taxon>
        <taxon>Dikarya</taxon>
        <taxon>Ascomycota</taxon>
        <taxon>Saccharomycotina</taxon>
        <taxon>Saccharomycetes</taxon>
        <taxon>Saccharomycetales</taxon>
        <taxon>Saccharomycetaceae</taxon>
        <taxon>Maudiozyma</taxon>
    </lineage>
</organism>
<evidence type="ECO:0000313" key="10">
    <source>
        <dbReference type="EMBL" id="CAB4257173.1"/>
    </source>
</evidence>
<dbReference type="SUPFAM" id="SSF51182">
    <property type="entry name" value="RmlC-like cupins"/>
    <property type="match status" value="1"/>
</dbReference>
<keyword evidence="4" id="KW-0539">Nucleus</keyword>
<comment type="subcellular location">
    <subcellularLocation>
        <location evidence="1">Nucleus</location>
    </subcellularLocation>
</comment>
<dbReference type="RefSeq" id="XP_041409017.1">
    <property type="nucleotide sequence ID" value="XM_041553083.1"/>
</dbReference>
<dbReference type="PANTHER" id="PTHR16684:SF11">
    <property type="entry name" value="CENTROMERE PROTEIN C"/>
    <property type="match status" value="1"/>
</dbReference>
<dbReference type="InterPro" id="IPR028929">
    <property type="entry name" value="Mif2_N"/>
</dbReference>
<feature type="compositionally biased region" description="Polar residues" evidence="7">
    <location>
        <begin position="247"/>
        <end position="258"/>
    </location>
</feature>
<dbReference type="Proteomes" id="UP000644660">
    <property type="component" value="Unassembled WGS sequence"/>
</dbReference>
<evidence type="ECO:0000256" key="6">
    <source>
        <dbReference type="ARBA" id="ARBA00075033"/>
    </source>
</evidence>
<comment type="caution">
    <text evidence="10">The sequence shown here is derived from an EMBL/GenBank/DDBJ whole genome shotgun (WGS) entry which is preliminary data.</text>
</comment>
<reference evidence="10 11" key="1">
    <citation type="submission" date="2020-05" db="EMBL/GenBank/DDBJ databases">
        <authorList>
            <person name="Casaregola S."/>
            <person name="Devillers H."/>
            <person name="Grondin C."/>
        </authorList>
    </citation>
    <scope>NUCLEOTIDE SEQUENCE [LARGE SCALE GENOMIC DNA]</scope>
    <source>
        <strain evidence="10 11">CLIB 1767</strain>
    </source>
</reference>
<accession>A0A8H2VKS8</accession>
<evidence type="ECO:0000256" key="4">
    <source>
        <dbReference type="ARBA" id="ARBA00023242"/>
    </source>
</evidence>
<dbReference type="GO" id="GO:0019237">
    <property type="term" value="F:centromeric DNA binding"/>
    <property type="evidence" value="ECO:0007669"/>
    <property type="project" value="InterPro"/>
</dbReference>
<dbReference type="CDD" id="cd06993">
    <property type="entry name" value="cupin_CENP-C_C"/>
    <property type="match status" value="1"/>
</dbReference>
<proteinExistence type="inferred from homology"/>
<evidence type="ECO:0000259" key="9">
    <source>
        <dbReference type="Pfam" id="PF15624"/>
    </source>
</evidence>
<gene>
    <name evidence="10" type="ORF">KABA2_13S04620</name>
</gene>
<feature type="region of interest" description="Disordered" evidence="7">
    <location>
        <begin position="374"/>
        <end position="399"/>
    </location>
</feature>
<protein>
    <recommendedName>
        <fullName evidence="6">CENP-C homolog</fullName>
    </recommendedName>
</protein>
<dbReference type="GO" id="GO:0000776">
    <property type="term" value="C:kinetochore"/>
    <property type="evidence" value="ECO:0007669"/>
    <property type="project" value="InterPro"/>
</dbReference>
<dbReference type="AlphaFoldDB" id="A0A8H2VKS8"/>
<keyword evidence="11" id="KW-1185">Reference proteome</keyword>
<dbReference type="InterPro" id="IPR028386">
    <property type="entry name" value="CENP-C/Mif2/cnp3"/>
</dbReference>
<sequence>MDFMNLGVTSRKTGLRVKNNVAKDEYNMENVEDFFKDDEASMITVRKSKSMKTSLLAHNRNSLIEERSNNETSRFSTPHIFSPAISDTRRLSSIPINISREQSQDEQPPNILQDNFNSNNLIAGHRNSLLESIHEEPFDYGQENTFQTNDTQPNLRHSLTPSVSLHRYNTTYDLNSTRRTSLNVRIPPKDFVNPYTESEAPDLVHDADLTIDNTSFNTSDNAILEEEMSEYGIEKSDADDDMDYNTDILSSDESSSAEQDIDEDDNNGQDILNDLDSTQIDKTYIPSDDDDYQDNESVSQNNQLPTDFSDLSSDEDEEYLPSQANISNPIIAEGPKRSTRIKVPPLEYWRNEKVVYKRRDSKPYLDIEKIVTYEPSSSSEDEAGAKTRSKRIKKAPQLNNSNLSVNESLTNIVSTIPRQNEPSRNFRSINNRIIRGRANNETSNPDSKLLDRIHNGKVKGASWIQDGFLEGTINSAIDKKSKEVIAYAPNISQVERTKRTSDNKYTLSVMFDKHKEMFASGILKLPPTGLRDITESHNAFITFYVIRGIVEVTVGTNKFITPAGCSFQVPSFNSYSFKNKGKEEVQLFFVQVIVPETFNSQQDPANHSNKGDVSDKDGFSMSDDESSKMVNLKDRHISDSQTKIRPSAIQQKLFISSSSSNL</sequence>
<comment type="function">
    <text evidence="5">Component of the kinetochore, a multiprotein complex that assembles on centromeric DNA and attaches chromosomes to spindle microtubules, mediating chromosome segregation and sister chromatid segregation during meiosis and mitosis. Component of the inner kinetochore constitutive centromere-associated network (CCAN), which serves as a structural platform for outer kinetochore assembly.</text>
</comment>
<dbReference type="GO" id="GO:0051455">
    <property type="term" value="P:spindle attachment to meiosis I kinetochore"/>
    <property type="evidence" value="ECO:0007669"/>
    <property type="project" value="TreeGrafter"/>
</dbReference>
<keyword evidence="3" id="KW-0238">DNA-binding</keyword>
<feature type="domain" description="Mif2 N-terminal" evidence="9">
    <location>
        <begin position="3"/>
        <end position="50"/>
    </location>
</feature>
<dbReference type="GeneID" id="64860283"/>
<dbReference type="Gene3D" id="2.60.120.10">
    <property type="entry name" value="Jelly Rolls"/>
    <property type="match status" value="1"/>
</dbReference>
<dbReference type="Pfam" id="PF15624">
    <property type="entry name" value="Mif2_N"/>
    <property type="match status" value="1"/>
</dbReference>
<dbReference type="GO" id="GO:0051315">
    <property type="term" value="P:attachment of mitotic spindle microtubules to kinetochore"/>
    <property type="evidence" value="ECO:0007669"/>
    <property type="project" value="TreeGrafter"/>
</dbReference>
<evidence type="ECO:0000256" key="7">
    <source>
        <dbReference type="SAM" id="MobiDB-lite"/>
    </source>
</evidence>
<feature type="region of interest" description="Disordered" evidence="7">
    <location>
        <begin position="600"/>
        <end position="643"/>
    </location>
</feature>
<evidence type="ECO:0000259" key="8">
    <source>
        <dbReference type="Pfam" id="PF11699"/>
    </source>
</evidence>
<dbReference type="InterPro" id="IPR025974">
    <property type="entry name" value="Mif2/CENP-C_cupin"/>
</dbReference>
<feature type="compositionally biased region" description="Polar residues" evidence="7">
    <location>
        <begin position="295"/>
        <end position="306"/>
    </location>
</feature>
<comment type="similarity">
    <text evidence="2">Belongs to the CENP-C/MIF2 family.</text>
</comment>
<dbReference type="PANTHER" id="PTHR16684">
    <property type="entry name" value="CENTROMERE PROTEIN C"/>
    <property type="match status" value="1"/>
</dbReference>
<evidence type="ECO:0000256" key="5">
    <source>
        <dbReference type="ARBA" id="ARBA00057947"/>
    </source>
</evidence>
<dbReference type="OrthoDB" id="1939643at2759"/>
<dbReference type="EMBL" id="CAEFZW010000013">
    <property type="protein sequence ID" value="CAB4257173.1"/>
    <property type="molecule type" value="Genomic_DNA"/>
</dbReference>
<feature type="compositionally biased region" description="Basic and acidic residues" evidence="7">
    <location>
        <begin position="625"/>
        <end position="638"/>
    </location>
</feature>
<feature type="domain" description="Mif2/CENP-C cupin" evidence="8">
    <location>
        <begin position="506"/>
        <end position="591"/>
    </location>
</feature>
<name>A0A8H2VKS8_9SACH</name>
<dbReference type="Pfam" id="PF11699">
    <property type="entry name" value="CENP-C_C"/>
    <property type="match status" value="1"/>
</dbReference>